<gene>
    <name evidence="1" type="ORF">PENTCL1PPCAC_29422</name>
</gene>
<feature type="non-terminal residue" evidence="1">
    <location>
        <position position="284"/>
    </location>
</feature>
<sequence length="284" mass="32958">MQVEWIKKFGHRGISVDDTFNTSKWPYKLTTVMRRTEDFLQLSFSVLTPHRTRSTLYSSFRIVRDLIPSFDTQWFMSDDAPAFFNGFKRAFPNTRADPLHCQWHVIKNLKQHADDVYGAKEERSKVVAASARNVARTIQRGEFWRLATSLLSDLDTDLPADQSYKKYFEKYLNSFSLWAPFIRVHAPFNTTMVSESFHSKLKMSVLGDNTLSRVDRLTHLLISLPAEMAEELRISDRKNYVSGIFRLQSQMSAHRKGIAYGKKTPTITRQDKTTWTVESEKKNG</sequence>
<comment type="caution">
    <text evidence="1">The sequence shown here is derived from an EMBL/GenBank/DDBJ whole genome shotgun (WGS) entry which is preliminary data.</text>
</comment>
<dbReference type="AlphaFoldDB" id="A0AAV5UKM8"/>
<evidence type="ECO:0000313" key="2">
    <source>
        <dbReference type="Proteomes" id="UP001432027"/>
    </source>
</evidence>
<dbReference type="Proteomes" id="UP001432027">
    <property type="component" value="Unassembled WGS sequence"/>
</dbReference>
<organism evidence="1 2">
    <name type="scientific">Pristionchus entomophagus</name>
    <dbReference type="NCBI Taxonomy" id="358040"/>
    <lineage>
        <taxon>Eukaryota</taxon>
        <taxon>Metazoa</taxon>
        <taxon>Ecdysozoa</taxon>
        <taxon>Nematoda</taxon>
        <taxon>Chromadorea</taxon>
        <taxon>Rhabditida</taxon>
        <taxon>Rhabditina</taxon>
        <taxon>Diplogasteromorpha</taxon>
        <taxon>Diplogasteroidea</taxon>
        <taxon>Neodiplogasteridae</taxon>
        <taxon>Pristionchus</taxon>
    </lineage>
</organism>
<accession>A0AAV5UKM8</accession>
<protein>
    <recommendedName>
        <fullName evidence="3">MULE transposase domain-containing protein</fullName>
    </recommendedName>
</protein>
<evidence type="ECO:0008006" key="3">
    <source>
        <dbReference type="Google" id="ProtNLM"/>
    </source>
</evidence>
<keyword evidence="2" id="KW-1185">Reference proteome</keyword>
<proteinExistence type="predicted"/>
<dbReference type="EMBL" id="BTSX01000006">
    <property type="protein sequence ID" value="GMT07248.1"/>
    <property type="molecule type" value="Genomic_DNA"/>
</dbReference>
<name>A0AAV5UKM8_9BILA</name>
<reference evidence="1" key="1">
    <citation type="submission" date="2023-10" db="EMBL/GenBank/DDBJ databases">
        <title>Genome assembly of Pristionchus species.</title>
        <authorList>
            <person name="Yoshida K."/>
            <person name="Sommer R.J."/>
        </authorList>
    </citation>
    <scope>NUCLEOTIDE SEQUENCE</scope>
    <source>
        <strain evidence="1">RS0144</strain>
    </source>
</reference>
<evidence type="ECO:0000313" key="1">
    <source>
        <dbReference type="EMBL" id="GMT07248.1"/>
    </source>
</evidence>